<dbReference type="PROSITE" id="PS00360">
    <property type="entry name" value="RIBOSOMAL_S9"/>
    <property type="match status" value="1"/>
</dbReference>
<dbReference type="Proteomes" id="UP000179010">
    <property type="component" value="Unassembled WGS sequence"/>
</dbReference>
<evidence type="ECO:0000256" key="2">
    <source>
        <dbReference type="ARBA" id="ARBA00022980"/>
    </source>
</evidence>
<keyword evidence="3 5" id="KW-0687">Ribonucleoprotein</keyword>
<dbReference type="PANTHER" id="PTHR21569:SF1">
    <property type="entry name" value="SMALL RIBOSOMAL SUBUNIT PROTEIN US9M"/>
    <property type="match status" value="1"/>
</dbReference>
<dbReference type="HAMAP" id="MF_00532_B">
    <property type="entry name" value="Ribosomal_uS9_B"/>
    <property type="match status" value="1"/>
</dbReference>
<proteinExistence type="inferred from homology"/>
<comment type="similarity">
    <text evidence="1 5 6">Belongs to the universal ribosomal protein uS9 family.</text>
</comment>
<protein>
    <recommendedName>
        <fullName evidence="4 5">Small ribosomal subunit protein uS9</fullName>
    </recommendedName>
</protein>
<evidence type="ECO:0000313" key="8">
    <source>
        <dbReference type="EMBL" id="OGB85631.1"/>
    </source>
</evidence>
<dbReference type="AlphaFoldDB" id="A0A1F4PPM6"/>
<keyword evidence="2 5" id="KW-0689">Ribosomal protein</keyword>
<dbReference type="Pfam" id="PF00380">
    <property type="entry name" value="Ribosomal_S9"/>
    <property type="match status" value="1"/>
</dbReference>
<dbReference type="STRING" id="1798539.A2994_02590"/>
<dbReference type="PANTHER" id="PTHR21569">
    <property type="entry name" value="RIBOSOMAL PROTEIN S9"/>
    <property type="match status" value="1"/>
</dbReference>
<evidence type="ECO:0000256" key="5">
    <source>
        <dbReference type="HAMAP-Rule" id="MF_00532"/>
    </source>
</evidence>
<sequence>MTPTDPKFTGKYSYGTGRRKTATARVRLYEGSGQVVVNNKPAKTYLSPASLLDVVLQPLVAVGMKDRFDISIIVSGGGPRGQADAIRHGIARALLDVDVTMRKTLKSAGLLTRDPRAKERKKPGLKRARRAPQFAKR</sequence>
<dbReference type="NCBIfam" id="NF001099">
    <property type="entry name" value="PRK00132.1"/>
    <property type="match status" value="1"/>
</dbReference>
<evidence type="ECO:0000256" key="6">
    <source>
        <dbReference type="RuleBase" id="RU003815"/>
    </source>
</evidence>
<name>A0A1F4PPM6_UNCK3</name>
<evidence type="ECO:0000256" key="4">
    <source>
        <dbReference type="ARBA" id="ARBA00035259"/>
    </source>
</evidence>
<accession>A0A1F4PPM6</accession>
<evidence type="ECO:0000256" key="7">
    <source>
        <dbReference type="SAM" id="MobiDB-lite"/>
    </source>
</evidence>
<dbReference type="InterPro" id="IPR020574">
    <property type="entry name" value="Ribosomal_uS9_CS"/>
</dbReference>
<dbReference type="InterPro" id="IPR014721">
    <property type="entry name" value="Ribsml_uS5_D2-typ_fold_subgr"/>
</dbReference>
<dbReference type="InterPro" id="IPR000754">
    <property type="entry name" value="Ribosomal_uS9"/>
</dbReference>
<dbReference type="EMBL" id="METE01000001">
    <property type="protein sequence ID" value="OGB85631.1"/>
    <property type="molecule type" value="Genomic_DNA"/>
</dbReference>
<dbReference type="GO" id="GO:0006412">
    <property type="term" value="P:translation"/>
    <property type="evidence" value="ECO:0007669"/>
    <property type="project" value="UniProtKB-UniRule"/>
</dbReference>
<dbReference type="InterPro" id="IPR020568">
    <property type="entry name" value="Ribosomal_Su5_D2-typ_SF"/>
</dbReference>
<evidence type="ECO:0000256" key="1">
    <source>
        <dbReference type="ARBA" id="ARBA00005251"/>
    </source>
</evidence>
<dbReference type="FunFam" id="3.30.230.10:FF:000001">
    <property type="entry name" value="30S ribosomal protein S9"/>
    <property type="match status" value="1"/>
</dbReference>
<organism evidence="8 9">
    <name type="scientific">candidate division Kazan bacterium RIFCSPLOWO2_01_FULL_48_13</name>
    <dbReference type="NCBI Taxonomy" id="1798539"/>
    <lineage>
        <taxon>Bacteria</taxon>
        <taxon>Bacteria division Kazan-3B-28</taxon>
    </lineage>
</organism>
<dbReference type="Gene3D" id="3.30.230.10">
    <property type="match status" value="1"/>
</dbReference>
<dbReference type="GO" id="GO:0022627">
    <property type="term" value="C:cytosolic small ribosomal subunit"/>
    <property type="evidence" value="ECO:0007669"/>
    <property type="project" value="TreeGrafter"/>
</dbReference>
<comment type="caution">
    <text evidence="8">The sequence shown here is derived from an EMBL/GenBank/DDBJ whole genome shotgun (WGS) entry which is preliminary data.</text>
</comment>
<gene>
    <name evidence="5" type="primary">rpsI</name>
    <name evidence="8" type="ORF">A2994_02590</name>
</gene>
<dbReference type="GO" id="GO:0003723">
    <property type="term" value="F:RNA binding"/>
    <property type="evidence" value="ECO:0007669"/>
    <property type="project" value="TreeGrafter"/>
</dbReference>
<reference evidence="8 9" key="1">
    <citation type="journal article" date="2016" name="Nat. Commun.">
        <title>Thousands of microbial genomes shed light on interconnected biogeochemical processes in an aquifer system.</title>
        <authorList>
            <person name="Anantharaman K."/>
            <person name="Brown C.T."/>
            <person name="Hug L.A."/>
            <person name="Sharon I."/>
            <person name="Castelle C.J."/>
            <person name="Probst A.J."/>
            <person name="Thomas B.C."/>
            <person name="Singh A."/>
            <person name="Wilkins M.J."/>
            <person name="Karaoz U."/>
            <person name="Brodie E.L."/>
            <person name="Williams K.H."/>
            <person name="Hubbard S.S."/>
            <person name="Banfield J.F."/>
        </authorList>
    </citation>
    <scope>NUCLEOTIDE SEQUENCE [LARGE SCALE GENOMIC DNA]</scope>
</reference>
<feature type="region of interest" description="Disordered" evidence="7">
    <location>
        <begin position="109"/>
        <end position="137"/>
    </location>
</feature>
<evidence type="ECO:0000256" key="3">
    <source>
        <dbReference type="ARBA" id="ARBA00023274"/>
    </source>
</evidence>
<dbReference type="GO" id="GO:0003735">
    <property type="term" value="F:structural constituent of ribosome"/>
    <property type="evidence" value="ECO:0007669"/>
    <property type="project" value="InterPro"/>
</dbReference>
<dbReference type="InterPro" id="IPR023035">
    <property type="entry name" value="Ribosomal_uS9_bac/plastid"/>
</dbReference>
<feature type="compositionally biased region" description="Basic residues" evidence="7">
    <location>
        <begin position="118"/>
        <end position="137"/>
    </location>
</feature>
<evidence type="ECO:0000313" key="9">
    <source>
        <dbReference type="Proteomes" id="UP000179010"/>
    </source>
</evidence>
<dbReference type="SUPFAM" id="SSF54211">
    <property type="entry name" value="Ribosomal protein S5 domain 2-like"/>
    <property type="match status" value="1"/>
</dbReference>